<dbReference type="InterPro" id="IPR016187">
    <property type="entry name" value="CTDL_fold"/>
</dbReference>
<evidence type="ECO:0000259" key="1">
    <source>
        <dbReference type="PROSITE" id="PS50041"/>
    </source>
</evidence>
<dbReference type="AlphaFoldDB" id="A0A8T2M2V4"/>
<accession>A0A8T2M2V4</accession>
<sequence>MFVCKDLLTSTRVYLCSASLTTELFSTDFSPAGQSPLRTFHLIELKNSTNNQSEARAACRENYTDLVTVCNEEENTALNNTLPINSNVWIGLQRSQFSSKWSNGDEVTFSALTGSCGPKPCCAAMKTDASWESPLCTERRNFMCYKQDQTDLTFSYHLITDQFLTWYEAQSYCRKIYTDLVSIRDQEQNEAVKIAGMKSSDFFWIGLLRDDWEWADGGRSAYRNWADGHPRSSTSSNCTLLTANGKWQNVLCSNTLFAALCYNIFSPAEQRNSLTTFHLIEKNLTQSEARAACRENYTDLVTVYNDEDITALIRLTGIGSAWTGLYRNQSSVKWSNGDDVTFSNLETGDCGSWPCCSVMKASGSWENLQCTVTRNFMCYKQDQTNPSYYLITDQFLTWYEAQSYCRKNYTDLVSIRDQEQNEAVKIAGMKTKDPFWIGLLRDDWQWADGKRSLYRNWWDDHPKPSPADCVKLVSGKMYSVPCSNTGSALCYSMHIHVSDDTMSWENVLDYCKKDNRDGLLRIESDLEQEQLESELRRRGVSGPMWVGLGQKRITELLKLSSRLSLGPWTKWSGERPPPSSCGAPNPVEKSFSVKTSVSKLRAVCRLKQT</sequence>
<feature type="domain" description="C-type lectin" evidence="1">
    <location>
        <begin position="53"/>
        <end position="145"/>
    </location>
</feature>
<feature type="domain" description="C-type lectin" evidence="1">
    <location>
        <begin position="486"/>
        <end position="605"/>
    </location>
</feature>
<dbReference type="EMBL" id="JAICCE010000004">
    <property type="protein sequence ID" value="KAG9278349.1"/>
    <property type="molecule type" value="Genomic_DNA"/>
</dbReference>
<dbReference type="SMART" id="SM00034">
    <property type="entry name" value="CLECT"/>
    <property type="match status" value="4"/>
</dbReference>
<keyword evidence="2" id="KW-0675">Receptor</keyword>
<reference evidence="2 3" key="1">
    <citation type="submission" date="2021-07" db="EMBL/GenBank/DDBJ databases">
        <authorList>
            <person name="Imarazene B."/>
            <person name="Zahm M."/>
            <person name="Klopp C."/>
            <person name="Cabau C."/>
            <person name="Beille S."/>
            <person name="Jouanno E."/>
            <person name="Castinel A."/>
            <person name="Lluch J."/>
            <person name="Gil L."/>
            <person name="Kuchtly C."/>
            <person name="Lopez Roques C."/>
            <person name="Donnadieu C."/>
            <person name="Parrinello H."/>
            <person name="Journot L."/>
            <person name="Du K."/>
            <person name="Schartl M."/>
            <person name="Retaux S."/>
            <person name="Guiguen Y."/>
        </authorList>
    </citation>
    <scope>NUCLEOTIDE SEQUENCE [LARGE SCALE GENOMIC DNA]</scope>
    <source>
        <strain evidence="2">Pach_M1</strain>
        <tissue evidence="2">Testis</tissue>
    </source>
</reference>
<feature type="domain" description="C-type lectin" evidence="1">
    <location>
        <begin position="383"/>
        <end position="491"/>
    </location>
</feature>
<dbReference type="PANTHER" id="PTHR45784:SF5">
    <property type="entry name" value="C-TYPE LECTIN DOMAIN FAMILY 20 MEMBER A-RELATED"/>
    <property type="match status" value="1"/>
</dbReference>
<dbReference type="InterPro" id="IPR016186">
    <property type="entry name" value="C-type_lectin-like/link_sf"/>
</dbReference>
<organism evidence="2 3">
    <name type="scientific">Astyanax mexicanus</name>
    <name type="common">Blind cave fish</name>
    <name type="synonym">Astyanax fasciatus mexicanus</name>
    <dbReference type="NCBI Taxonomy" id="7994"/>
    <lineage>
        <taxon>Eukaryota</taxon>
        <taxon>Metazoa</taxon>
        <taxon>Chordata</taxon>
        <taxon>Craniata</taxon>
        <taxon>Vertebrata</taxon>
        <taxon>Euteleostomi</taxon>
        <taxon>Actinopterygii</taxon>
        <taxon>Neopterygii</taxon>
        <taxon>Teleostei</taxon>
        <taxon>Ostariophysi</taxon>
        <taxon>Characiformes</taxon>
        <taxon>Characoidei</taxon>
        <taxon>Acestrorhamphidae</taxon>
        <taxon>Acestrorhamphinae</taxon>
        <taxon>Astyanax</taxon>
    </lineage>
</organism>
<evidence type="ECO:0000313" key="3">
    <source>
        <dbReference type="Proteomes" id="UP000752171"/>
    </source>
</evidence>
<dbReference type="PANTHER" id="PTHR45784">
    <property type="entry name" value="C-TYPE LECTIN DOMAIN FAMILY 20 MEMBER A-RELATED"/>
    <property type="match status" value="1"/>
</dbReference>
<dbReference type="SUPFAM" id="SSF56436">
    <property type="entry name" value="C-type lectin-like"/>
    <property type="match status" value="5"/>
</dbReference>
<feature type="domain" description="C-type lectin" evidence="1">
    <location>
        <begin position="156"/>
        <end position="253"/>
    </location>
</feature>
<protein>
    <submittedName>
        <fullName evidence="2">Macrophage mannose receptor 1-like</fullName>
    </submittedName>
</protein>
<dbReference type="Gene3D" id="3.10.100.10">
    <property type="entry name" value="Mannose-Binding Protein A, subunit A"/>
    <property type="match status" value="5"/>
</dbReference>
<dbReference type="Pfam" id="PF00059">
    <property type="entry name" value="Lectin_C"/>
    <property type="match status" value="4"/>
</dbReference>
<proteinExistence type="predicted"/>
<dbReference type="PROSITE" id="PS50041">
    <property type="entry name" value="C_TYPE_LECTIN_2"/>
    <property type="match status" value="5"/>
</dbReference>
<dbReference type="InterPro" id="IPR001304">
    <property type="entry name" value="C-type_lectin-like"/>
</dbReference>
<dbReference type="Proteomes" id="UP000752171">
    <property type="component" value="Unassembled WGS sequence"/>
</dbReference>
<gene>
    <name evidence="2" type="primary">SELL</name>
    <name evidence="2" type="ORF">AMEX_G6205</name>
</gene>
<comment type="caution">
    <text evidence="2">The sequence shown here is derived from an EMBL/GenBank/DDBJ whole genome shotgun (WGS) entry which is preliminary data.</text>
</comment>
<evidence type="ECO:0000313" key="2">
    <source>
        <dbReference type="EMBL" id="KAG9278349.1"/>
    </source>
</evidence>
<name>A0A8T2M2V4_ASTMX</name>
<feature type="domain" description="C-type lectin" evidence="1">
    <location>
        <begin position="277"/>
        <end position="379"/>
    </location>
</feature>